<feature type="transmembrane region" description="Helical" evidence="1">
    <location>
        <begin position="12"/>
        <end position="33"/>
    </location>
</feature>
<dbReference type="GeneID" id="63789054"/>
<keyword evidence="2" id="KW-0808">Transferase</keyword>
<dbReference type="SUPFAM" id="SSF53448">
    <property type="entry name" value="Nucleotide-diphospho-sugar transferases"/>
    <property type="match status" value="1"/>
</dbReference>
<accession>A0A1Y2F9E5</accession>
<sequence length="471" mass="53622">MSNPYTSSSRYVRLAISVVAALTVISALCYGFSSDSKVSLTDYWPAAKADAALLPHDPELVDSRPLQPAEQLSWPVTQASKPFSEFSGVATQSLFPRPGAHSVPKGYGRGLIDPLPTIDFTKYKDLPHAHANANERYTYATFLCNHDPDPRHAYLAAVQSLVWRILWSSWSSKKYPMLVLVCPITPHSVRDVLRGQGAIVEELPLLDGPKVEQNVGRWQDMYSKLNIWNLTSWDKIAFLDVDALPVDNIDEVFEVPTQLCNKTKLNADDYQLYRDNPSEAEGYCNYLFAGVEWQDDFLGRPELNAGFLVLKPNRLMHERLLLARYKTDKYPSSHVEQGLLASDEVGFGQKSAFPMHRLSSVYNVGAGVNHDQELVVRAKVLHEKLWYKAMMVHSERNHNTWDIDWMAMCRFYDSPAFHASRKLGFLRMTVIDQNFQFGDVLYLDMLDDQQRTERLESLDRDRKAAQKSPSR</sequence>
<keyword evidence="1" id="KW-0472">Membrane</keyword>
<evidence type="ECO:0000313" key="2">
    <source>
        <dbReference type="EMBL" id="ORY80528.1"/>
    </source>
</evidence>
<organism evidence="2 3">
    <name type="scientific">Protomyces lactucae-debilis</name>
    <dbReference type="NCBI Taxonomy" id="2754530"/>
    <lineage>
        <taxon>Eukaryota</taxon>
        <taxon>Fungi</taxon>
        <taxon>Dikarya</taxon>
        <taxon>Ascomycota</taxon>
        <taxon>Taphrinomycotina</taxon>
        <taxon>Taphrinomycetes</taxon>
        <taxon>Taphrinales</taxon>
        <taxon>Protomycetaceae</taxon>
        <taxon>Protomyces</taxon>
    </lineage>
</organism>
<proteinExistence type="predicted"/>
<dbReference type="Proteomes" id="UP000193685">
    <property type="component" value="Unassembled WGS sequence"/>
</dbReference>
<dbReference type="OMA" id="ANANERY"/>
<dbReference type="AlphaFoldDB" id="A0A1Y2F9E5"/>
<dbReference type="STRING" id="56484.A0A1Y2F9E5"/>
<gene>
    <name evidence="2" type="ORF">BCR37DRAFT_71402</name>
</gene>
<dbReference type="RefSeq" id="XP_040724416.1">
    <property type="nucleotide sequence ID" value="XM_040872455.1"/>
</dbReference>
<dbReference type="PANTHER" id="PTHR11183">
    <property type="entry name" value="GLYCOGENIN SUBFAMILY MEMBER"/>
    <property type="match status" value="1"/>
</dbReference>
<keyword evidence="1" id="KW-1133">Transmembrane helix</keyword>
<dbReference type="Gene3D" id="3.90.550.10">
    <property type="entry name" value="Spore Coat Polysaccharide Biosynthesis Protein SpsA, Chain A"/>
    <property type="match status" value="1"/>
</dbReference>
<dbReference type="InterPro" id="IPR050587">
    <property type="entry name" value="GNT1/Glycosyltrans_8"/>
</dbReference>
<keyword evidence="1" id="KW-0812">Transmembrane</keyword>
<evidence type="ECO:0000313" key="3">
    <source>
        <dbReference type="Proteomes" id="UP000193685"/>
    </source>
</evidence>
<reference evidence="2 3" key="1">
    <citation type="submission" date="2016-07" db="EMBL/GenBank/DDBJ databases">
        <title>Pervasive Adenine N6-methylation of Active Genes in Fungi.</title>
        <authorList>
            <consortium name="DOE Joint Genome Institute"/>
            <person name="Mondo S.J."/>
            <person name="Dannebaum R.O."/>
            <person name="Kuo R.C."/>
            <person name="Labutti K."/>
            <person name="Haridas S."/>
            <person name="Kuo A."/>
            <person name="Salamov A."/>
            <person name="Ahrendt S.R."/>
            <person name="Lipzen A."/>
            <person name="Sullivan W."/>
            <person name="Andreopoulos W.B."/>
            <person name="Clum A."/>
            <person name="Lindquist E."/>
            <person name="Daum C."/>
            <person name="Ramamoorthy G.K."/>
            <person name="Gryganskyi A."/>
            <person name="Culley D."/>
            <person name="Magnuson J.K."/>
            <person name="James T.Y."/>
            <person name="O'Malley M.A."/>
            <person name="Stajich J.E."/>
            <person name="Spatafora J.W."/>
            <person name="Visel A."/>
            <person name="Grigoriev I.V."/>
        </authorList>
    </citation>
    <scope>NUCLEOTIDE SEQUENCE [LARGE SCALE GENOMIC DNA]</scope>
    <source>
        <strain evidence="2 3">12-1054</strain>
    </source>
</reference>
<evidence type="ECO:0000256" key="1">
    <source>
        <dbReference type="SAM" id="Phobius"/>
    </source>
</evidence>
<keyword evidence="3" id="KW-1185">Reference proteome</keyword>
<dbReference type="EMBL" id="MCFI01000013">
    <property type="protein sequence ID" value="ORY80528.1"/>
    <property type="molecule type" value="Genomic_DNA"/>
</dbReference>
<protein>
    <submittedName>
        <fullName evidence="2">Nucleotide-diphospho-sugar transferase</fullName>
    </submittedName>
</protein>
<dbReference type="InterPro" id="IPR029044">
    <property type="entry name" value="Nucleotide-diphossugar_trans"/>
</dbReference>
<comment type="caution">
    <text evidence="2">The sequence shown here is derived from an EMBL/GenBank/DDBJ whole genome shotgun (WGS) entry which is preliminary data.</text>
</comment>
<name>A0A1Y2F9E5_PROLT</name>
<dbReference type="GO" id="GO:0016740">
    <property type="term" value="F:transferase activity"/>
    <property type="evidence" value="ECO:0007669"/>
    <property type="project" value="UniProtKB-KW"/>
</dbReference>
<dbReference type="OrthoDB" id="2014201at2759"/>